<dbReference type="InterPro" id="IPR017919">
    <property type="entry name" value="TFIIE/TFIIEa_HTH"/>
</dbReference>
<feature type="region of interest" description="Disordered" evidence="4">
    <location>
        <begin position="300"/>
        <end position="324"/>
    </location>
</feature>
<dbReference type="SUPFAM" id="SSF57783">
    <property type="entry name" value="Zinc beta-ribbon"/>
    <property type="match status" value="1"/>
</dbReference>
<dbReference type="PANTHER" id="PTHR13097">
    <property type="entry name" value="TRANSCRIPTION INITIATION FACTOR IIE, ALPHA SUBUNIT"/>
    <property type="match status" value="1"/>
</dbReference>
<evidence type="ECO:0000256" key="4">
    <source>
        <dbReference type="SAM" id="MobiDB-lite"/>
    </source>
</evidence>
<keyword evidence="3" id="KW-0804">Transcription</keyword>
<dbReference type="InterPro" id="IPR002853">
    <property type="entry name" value="TFIIE_asu"/>
</dbReference>
<dbReference type="InterPro" id="IPR039997">
    <property type="entry name" value="TFE"/>
</dbReference>
<dbReference type="Pfam" id="PF02002">
    <property type="entry name" value="TFIIE_alpha"/>
    <property type="match status" value="1"/>
</dbReference>
<dbReference type="InterPro" id="IPR021600">
    <property type="entry name" value="TFIIE_asu_C"/>
</dbReference>
<evidence type="ECO:0000256" key="2">
    <source>
        <dbReference type="ARBA" id="ARBA00023015"/>
    </source>
</evidence>
<keyword evidence="2" id="KW-0805">Transcription regulation</keyword>
<dbReference type="PANTHER" id="PTHR13097:SF7">
    <property type="entry name" value="GENERAL TRANSCRIPTION FACTOR IIE SUBUNIT 1"/>
    <property type="match status" value="1"/>
</dbReference>
<organism evidence="6 7">
    <name type="scientific">Elaeophora elaphi</name>
    <dbReference type="NCBI Taxonomy" id="1147741"/>
    <lineage>
        <taxon>Eukaryota</taxon>
        <taxon>Metazoa</taxon>
        <taxon>Ecdysozoa</taxon>
        <taxon>Nematoda</taxon>
        <taxon>Chromadorea</taxon>
        <taxon>Rhabditida</taxon>
        <taxon>Spirurina</taxon>
        <taxon>Spiruromorpha</taxon>
        <taxon>Filarioidea</taxon>
        <taxon>Onchocercidae</taxon>
        <taxon>Elaeophora</taxon>
    </lineage>
</organism>
<evidence type="ECO:0000256" key="1">
    <source>
        <dbReference type="ARBA" id="ARBA00008947"/>
    </source>
</evidence>
<protein>
    <submittedName>
        <fullName evidence="7">HTH TFE/IIEalpha-type domain-containing protein</fullName>
    </submittedName>
</protein>
<name>A0A0R3RTX9_9BILA</name>
<evidence type="ECO:0000256" key="3">
    <source>
        <dbReference type="ARBA" id="ARBA00023163"/>
    </source>
</evidence>
<dbReference type="Proteomes" id="UP000050640">
    <property type="component" value="Unplaced"/>
</dbReference>
<accession>A0A0R3RTX9</accession>
<dbReference type="SMART" id="SM00531">
    <property type="entry name" value="TFIIE"/>
    <property type="match status" value="1"/>
</dbReference>
<dbReference type="Pfam" id="PF11521">
    <property type="entry name" value="TFIIE-A_C"/>
    <property type="match status" value="1"/>
</dbReference>
<comment type="similarity">
    <text evidence="1">Belongs to the TFIIE alpha subunit family.</text>
</comment>
<dbReference type="GO" id="GO:0005673">
    <property type="term" value="C:transcription factor TFIIE complex"/>
    <property type="evidence" value="ECO:0007669"/>
    <property type="project" value="TreeGrafter"/>
</dbReference>
<keyword evidence="6" id="KW-1185">Reference proteome</keyword>
<feature type="compositionally biased region" description="Polar residues" evidence="4">
    <location>
        <begin position="303"/>
        <end position="315"/>
    </location>
</feature>
<dbReference type="AlphaFoldDB" id="A0A0R3RTX9"/>
<dbReference type="Gene3D" id="3.30.40.10">
    <property type="entry name" value="Zinc/RING finger domain, C3HC4 (zinc finger)"/>
    <property type="match status" value="1"/>
</dbReference>
<dbReference type="WBParaSite" id="EEL_0000545701-mRNA-1">
    <property type="protein sequence ID" value="EEL_0000545701-mRNA-1"/>
    <property type="gene ID" value="EEL_0000545701"/>
</dbReference>
<dbReference type="InterPro" id="IPR024550">
    <property type="entry name" value="TFIIEa/SarR/Rpc3_HTH_dom"/>
</dbReference>
<sequence>MSFDAQQDDQRKNEEQKGMILEELPENLIRFASLMVKTFYGKEHYVVLDYVQRNKCIKEDDLRQLIKFDQRFLRTVLMQLKVDKILKERLVSEETDGRTRKVNYYFINYKALLNVAKYKIDHMRQRLEVKDKDEVHKASYRCTGCQYQYDAMEMDKIFDPVTQELFCWRCQQIVEPDETAGPTDETRQTFVYFRETFQSSLARFNEQMTPFFSMLQSLYGIRLARHLVEPSIKAADNIVMEPDGKRVLAVGERSFNDQITASRSTMYQNGIMVSIVEEGLTPNVEPKKLVPWLHSNQKDEQATDSFTISSDNPADSNEIVGPERNKNDIDSLLVTEFEEVKPDISQENTQKIAQEAAYEPVGMESDDDEVIFVAGKKYYLDEITPELVSQMNASEKEIYIQRTQENFDY</sequence>
<dbReference type="InterPro" id="IPR013083">
    <property type="entry name" value="Znf_RING/FYVE/PHD"/>
</dbReference>
<feature type="domain" description="HTH TFE/IIEalpha-type" evidence="5">
    <location>
        <begin position="28"/>
        <end position="117"/>
    </location>
</feature>
<proteinExistence type="inferred from homology"/>
<reference evidence="7" key="1">
    <citation type="submission" date="2017-02" db="UniProtKB">
        <authorList>
            <consortium name="WormBaseParasite"/>
        </authorList>
    </citation>
    <scope>IDENTIFICATION</scope>
</reference>
<dbReference type="Gene3D" id="6.10.140.1250">
    <property type="match status" value="1"/>
</dbReference>
<dbReference type="PROSITE" id="PS51344">
    <property type="entry name" value="HTH_TFE_IIE"/>
    <property type="match status" value="1"/>
</dbReference>
<dbReference type="STRING" id="1147741.A0A0R3RTX9"/>
<evidence type="ECO:0000313" key="7">
    <source>
        <dbReference type="WBParaSite" id="EEL_0000545701-mRNA-1"/>
    </source>
</evidence>
<evidence type="ECO:0000313" key="6">
    <source>
        <dbReference type="Proteomes" id="UP000050640"/>
    </source>
</evidence>
<dbReference type="GO" id="GO:0006367">
    <property type="term" value="P:transcription initiation at RNA polymerase II promoter"/>
    <property type="evidence" value="ECO:0007669"/>
    <property type="project" value="InterPro"/>
</dbReference>
<evidence type="ECO:0000259" key="5">
    <source>
        <dbReference type="PROSITE" id="PS51344"/>
    </source>
</evidence>